<evidence type="ECO:0000313" key="9">
    <source>
        <dbReference type="EMBL" id="OCT73937.1"/>
    </source>
</evidence>
<dbReference type="EMBL" id="CM004477">
    <property type="protein sequence ID" value="OCT73937.1"/>
    <property type="molecule type" value="Genomic_DNA"/>
</dbReference>
<keyword evidence="5" id="KW-0675">Receptor</keyword>
<dbReference type="GO" id="GO:0004930">
    <property type="term" value="F:G protein-coupled receptor activity"/>
    <property type="evidence" value="ECO:0007669"/>
    <property type="project" value="UniProtKB-KW"/>
</dbReference>
<evidence type="ECO:0000256" key="8">
    <source>
        <dbReference type="SAM" id="MobiDB-lite"/>
    </source>
</evidence>
<organism evidence="9 10">
    <name type="scientific">Xenopus laevis</name>
    <name type="common">African clawed frog</name>
    <dbReference type="NCBI Taxonomy" id="8355"/>
    <lineage>
        <taxon>Eukaryota</taxon>
        <taxon>Metazoa</taxon>
        <taxon>Chordata</taxon>
        <taxon>Craniata</taxon>
        <taxon>Vertebrata</taxon>
        <taxon>Euteleostomi</taxon>
        <taxon>Amphibia</taxon>
        <taxon>Batrachia</taxon>
        <taxon>Anura</taxon>
        <taxon>Pipoidea</taxon>
        <taxon>Pipidae</taxon>
        <taxon>Xenopodinae</taxon>
        <taxon>Xenopus</taxon>
        <taxon>Xenopus</taxon>
    </lineage>
</organism>
<keyword evidence="6" id="KW-0325">Glycoprotein</keyword>
<keyword evidence="3" id="KW-1003">Cell membrane</keyword>
<dbReference type="GO" id="GO:0005886">
    <property type="term" value="C:plasma membrane"/>
    <property type="evidence" value="ECO:0007669"/>
    <property type="project" value="UniProtKB-SubCell"/>
</dbReference>
<keyword evidence="3" id="KW-0472">Membrane</keyword>
<keyword evidence="4" id="KW-0297">G-protein coupled receptor</keyword>
<evidence type="ECO:0000256" key="1">
    <source>
        <dbReference type="ARBA" id="ARBA00004651"/>
    </source>
</evidence>
<dbReference type="Proteomes" id="UP000694892">
    <property type="component" value="Chromosome 6S"/>
</dbReference>
<accession>A0A974HDI1</accession>
<evidence type="ECO:0000256" key="5">
    <source>
        <dbReference type="ARBA" id="ARBA00023170"/>
    </source>
</evidence>
<sequence>MCWCGRRQPRRVGRSDRRSATAAPARARQETSSVQHPHPTTEGAPLAQNLAGDLPNHVTAFLYKGSPGELEAASCSKRYELSGMSATSGHPSLITALDLLLHATNFLNLVLQRNKSREQHTGRDAEWYLHLKCFRR</sequence>
<proteinExistence type="inferred from homology"/>
<dbReference type="PANTHER" id="PTHR32546:SF11">
    <property type="entry name" value="G-PROTEIN COUPLED RECEPTOR 158-RELATED"/>
    <property type="match status" value="1"/>
</dbReference>
<keyword evidence="7" id="KW-0807">Transducer</keyword>
<protein>
    <submittedName>
        <fullName evidence="9">Uncharacterized protein</fullName>
    </submittedName>
</protein>
<dbReference type="AlphaFoldDB" id="A0A974HDI1"/>
<evidence type="ECO:0000256" key="3">
    <source>
        <dbReference type="ARBA" id="ARBA00022475"/>
    </source>
</evidence>
<feature type="region of interest" description="Disordered" evidence="8">
    <location>
        <begin position="1"/>
        <end position="50"/>
    </location>
</feature>
<comment type="similarity">
    <text evidence="2">Belongs to the G-protein coupled receptor 3 family.</text>
</comment>
<evidence type="ECO:0000256" key="2">
    <source>
        <dbReference type="ARBA" id="ARBA00007242"/>
    </source>
</evidence>
<evidence type="ECO:0000256" key="6">
    <source>
        <dbReference type="ARBA" id="ARBA00023180"/>
    </source>
</evidence>
<reference evidence="10" key="1">
    <citation type="journal article" date="2016" name="Nature">
        <title>Genome evolution in the allotetraploid frog Xenopus laevis.</title>
        <authorList>
            <person name="Session A.M."/>
            <person name="Uno Y."/>
            <person name="Kwon T."/>
            <person name="Chapman J.A."/>
            <person name="Toyoda A."/>
            <person name="Takahashi S."/>
            <person name="Fukui A."/>
            <person name="Hikosaka A."/>
            <person name="Suzuki A."/>
            <person name="Kondo M."/>
            <person name="van Heeringen S.J."/>
            <person name="Quigley I."/>
            <person name="Heinz S."/>
            <person name="Ogino H."/>
            <person name="Ochi H."/>
            <person name="Hellsten U."/>
            <person name="Lyons J.B."/>
            <person name="Simakov O."/>
            <person name="Putnam N."/>
            <person name="Stites J."/>
            <person name="Kuroki Y."/>
            <person name="Tanaka T."/>
            <person name="Michiue T."/>
            <person name="Watanabe M."/>
            <person name="Bogdanovic O."/>
            <person name="Lister R."/>
            <person name="Georgiou G."/>
            <person name="Paranjpe S.S."/>
            <person name="van Kruijsbergen I."/>
            <person name="Shu S."/>
            <person name="Carlson J."/>
            <person name="Kinoshita T."/>
            <person name="Ohta Y."/>
            <person name="Mawaribuchi S."/>
            <person name="Jenkins J."/>
            <person name="Grimwood J."/>
            <person name="Schmutz J."/>
            <person name="Mitros T."/>
            <person name="Mozaffari S.V."/>
            <person name="Suzuki Y."/>
            <person name="Haramoto Y."/>
            <person name="Yamamoto T.S."/>
            <person name="Takagi C."/>
            <person name="Heald R."/>
            <person name="Miller K."/>
            <person name="Haudenschild C."/>
            <person name="Kitzman J."/>
            <person name="Nakayama T."/>
            <person name="Izutsu Y."/>
            <person name="Robert J."/>
            <person name="Fortriede J."/>
            <person name="Burns K."/>
            <person name="Lotay V."/>
            <person name="Karimi K."/>
            <person name="Yasuoka Y."/>
            <person name="Dichmann D.S."/>
            <person name="Flajnik M.F."/>
            <person name="Houston D.W."/>
            <person name="Shendure J."/>
            <person name="DuPasquier L."/>
            <person name="Vize P.D."/>
            <person name="Zorn A.M."/>
            <person name="Ito M."/>
            <person name="Marcotte E.M."/>
            <person name="Wallingford J.B."/>
            <person name="Ito Y."/>
            <person name="Asashima M."/>
            <person name="Ueno N."/>
            <person name="Matsuda Y."/>
            <person name="Veenstra G.J."/>
            <person name="Fujiyama A."/>
            <person name="Harland R.M."/>
            <person name="Taira M."/>
            <person name="Rokhsar D.S."/>
        </authorList>
    </citation>
    <scope>NUCLEOTIDE SEQUENCE [LARGE SCALE GENOMIC DNA]</scope>
    <source>
        <strain evidence="10">J</strain>
    </source>
</reference>
<name>A0A974HDI1_XENLA</name>
<evidence type="ECO:0000313" key="10">
    <source>
        <dbReference type="Proteomes" id="UP000694892"/>
    </source>
</evidence>
<evidence type="ECO:0000256" key="7">
    <source>
        <dbReference type="ARBA" id="ARBA00023224"/>
    </source>
</evidence>
<gene>
    <name evidence="9" type="ORF">XELAEV_18032898mg</name>
</gene>
<comment type="subcellular location">
    <subcellularLocation>
        <location evidence="1">Cell membrane</location>
        <topology evidence="1">Multi-pass membrane protein</topology>
    </subcellularLocation>
</comment>
<evidence type="ECO:0000256" key="4">
    <source>
        <dbReference type="ARBA" id="ARBA00023040"/>
    </source>
</evidence>
<dbReference type="PANTHER" id="PTHR32546">
    <property type="entry name" value="G-PROTEIN COUPLED RECEPTOR 158-RELATED"/>
    <property type="match status" value="1"/>
</dbReference>
<dbReference type="InterPro" id="IPR043458">
    <property type="entry name" value="GPR158/179"/>
</dbReference>